<dbReference type="PANTHER" id="PTHR35788:SF1">
    <property type="entry name" value="EXPORTED PROTEIN"/>
    <property type="match status" value="1"/>
</dbReference>
<dbReference type="Pfam" id="PF04294">
    <property type="entry name" value="VanW"/>
    <property type="match status" value="1"/>
</dbReference>
<gene>
    <name evidence="3" type="ORF">A2493_03770</name>
</gene>
<protein>
    <submittedName>
        <fullName evidence="3">Uncharacterized protein</fullName>
    </submittedName>
</protein>
<keyword evidence="2" id="KW-1133">Transmembrane helix</keyword>
<reference evidence="3 4" key="1">
    <citation type="journal article" date="2016" name="Nat. Commun.">
        <title>Thousands of microbial genomes shed light on interconnected biogeochemical processes in an aquifer system.</title>
        <authorList>
            <person name="Anantharaman K."/>
            <person name="Brown C.T."/>
            <person name="Hug L.A."/>
            <person name="Sharon I."/>
            <person name="Castelle C.J."/>
            <person name="Probst A.J."/>
            <person name="Thomas B.C."/>
            <person name="Singh A."/>
            <person name="Wilkins M.J."/>
            <person name="Karaoz U."/>
            <person name="Brodie E.L."/>
            <person name="Williams K.H."/>
            <person name="Hubbard S.S."/>
            <person name="Banfield J.F."/>
        </authorList>
    </citation>
    <scope>NUCLEOTIDE SEQUENCE [LARGE SCALE GENOMIC DNA]</scope>
</reference>
<name>A0A1F6NRW8_9BACT</name>
<proteinExistence type="predicted"/>
<feature type="transmembrane region" description="Helical" evidence="2">
    <location>
        <begin position="27"/>
        <end position="49"/>
    </location>
</feature>
<dbReference type="Proteomes" id="UP000178349">
    <property type="component" value="Unassembled WGS sequence"/>
</dbReference>
<dbReference type="InterPro" id="IPR007391">
    <property type="entry name" value="Vancomycin_resist_VanW"/>
</dbReference>
<dbReference type="PANTHER" id="PTHR35788">
    <property type="entry name" value="EXPORTED PROTEIN-RELATED"/>
    <property type="match status" value="1"/>
</dbReference>
<comment type="caution">
    <text evidence="3">The sequence shown here is derived from an EMBL/GenBank/DDBJ whole genome shotgun (WGS) entry which is preliminary data.</text>
</comment>
<dbReference type="AlphaFoldDB" id="A0A1F6NRW8"/>
<keyword evidence="2" id="KW-0812">Transmembrane</keyword>
<dbReference type="EMBL" id="MFQW01000022">
    <property type="protein sequence ID" value="OGH86364.1"/>
    <property type="molecule type" value="Genomic_DNA"/>
</dbReference>
<evidence type="ECO:0000256" key="2">
    <source>
        <dbReference type="SAM" id="Phobius"/>
    </source>
</evidence>
<evidence type="ECO:0000313" key="4">
    <source>
        <dbReference type="Proteomes" id="UP000178349"/>
    </source>
</evidence>
<feature type="region of interest" description="Disordered" evidence="1">
    <location>
        <begin position="649"/>
        <end position="677"/>
    </location>
</feature>
<keyword evidence="2" id="KW-0472">Membrane</keyword>
<evidence type="ECO:0000256" key="1">
    <source>
        <dbReference type="SAM" id="MobiDB-lite"/>
    </source>
</evidence>
<feature type="compositionally biased region" description="Low complexity" evidence="1">
    <location>
        <begin position="663"/>
        <end position="677"/>
    </location>
</feature>
<dbReference type="InterPro" id="IPR052913">
    <property type="entry name" value="Glycopeptide_resist_protein"/>
</dbReference>
<accession>A0A1F6NRW8</accession>
<organism evidence="3 4">
    <name type="scientific">Candidatus Magasanikbacteria bacterium RIFOXYC12_FULL_33_11</name>
    <dbReference type="NCBI Taxonomy" id="1798701"/>
    <lineage>
        <taxon>Bacteria</taxon>
        <taxon>Candidatus Magasanikiibacteriota</taxon>
    </lineage>
</organism>
<sequence length="677" mass="74746">MINFKNMLKNFFKSEENTIKNMSWRRIWTVVIVFVSIVSIFLVGTLVYAQNYKDSVLPGVYLGGVHIGGMDKVSLSSYLQDMNNKLLDSGIHFKFTLDGESHEFVVSPIVIREDGVQDLIRFDVENETEAILNFRKNNNIFADAVSSILVRMAKPDINLQRVFINKDVIFEQVKNNLKDYVSEPQDASVKIISLDPLEYDITSSTAGFAFDYEQIAGHIVKDWSVLKSPDLIINSSSRKAEILEGDVATIVDRLSVVLEAGPLDVSFTDPYNKRNYRWTITDKDIRSWINVQKTKDGKLFFGLDSSSTLAFLNDEIKSTVNVDAEDAKFSVGANGKVTEFKGSRPGVTLDGEVTYSDIQDAFMSRTFNDEGLLKNVSVTSKQVEPKVKTGELNDLGISEVLGVGHSKFSGSPSNRIKNIRHAAVDKLDGLLIKPGENFSLIGALEPFTIEAGYLPELVIKGDEIKPEIAGGLCQVGTTMFRAAMNSGLKITERQNHSLVVSYYNDLSNGNPGTDATIYDPHPDFRFLNDTGNYILITTEMDAQTSDLYFYFWGTNDGREASYTPPVVSRWIPAGPTKIVETTKLAPGKQECQLQHNGAEASFTYTRILADGKKEDVVFTSYYRALPKICLVGVDPTPEVPVDGVPIIEGDMTSSPVGGDTVETGNNASSTGNSANFN</sequence>
<evidence type="ECO:0000313" key="3">
    <source>
        <dbReference type="EMBL" id="OGH86364.1"/>
    </source>
</evidence>